<dbReference type="InterPro" id="IPR007111">
    <property type="entry name" value="NACHT_NTPase"/>
</dbReference>
<dbReference type="PROSITE" id="PS50837">
    <property type="entry name" value="NACHT"/>
    <property type="match status" value="1"/>
</dbReference>
<evidence type="ECO:0000256" key="1">
    <source>
        <dbReference type="ARBA" id="ARBA00022737"/>
    </source>
</evidence>
<evidence type="ECO:0000256" key="2">
    <source>
        <dbReference type="SAM" id="MobiDB-lite"/>
    </source>
</evidence>
<sequence length="715" mass="80113">MDADGSDSRPVSVNVFSIVIAQLLPPAPSVPAVDYTLHYGTCPSAEVHTRCALPSWPLQTLAYLLSVTGADTTPLAEDKKTYVYSVAVTNGKKTYDTPWANECHWEVDFPIEPSDTIHAVSFKLYRTRKNLPIWRHRNLGSASFETQMIEDTEEAGEAKEMKTDMKAEKSTKDSLTLVVKAVGPETSPNANSDPSGTLGAPPNVAHKWNPPDIPENLLENAETLGGMLQLIQPFKEVFDSIAEFHPVAKGAWLVVSGAYQVLKNQHDRDGQLVDLYNLMMKTYEIATENDLYKRVGDKKLCVVIDAMVKQSKECSIFISNYGSRRYLYRILTGSEASTRIQDYKASFSDLQKAFTSSQIDLTARRVLEIESIVLSQESKSKLVELAPSTRSPGAITRCKYGTRQQSLLKITNWITQGDESVFWLNGVAGCGKSSLMGTMIQVIQQMGARSRLAAFIRFDRSAYNEARVVVRELAYQLAFFDSRLGEAIADAFQTTNRILSPDLESQLKQLVLDPLYQCREALEKDGPVTIIFDGLDECKDDDFFRELLTFFSDNVFSSFPHIRVIIASRPEAHICDAFSNADSQDLFPHILQFRLDTSSKETREDIQFYIEKELSSIKEKGFQDLCVQKNAAAELAKRAGGLFIWAVVILNFLRGYACPRLETVLETDPPVDALSALTTLYQNCSQFYCWFRGGHQERSTNSAWIHQVHILSPLL</sequence>
<proteinExistence type="predicted"/>
<name>A0A8H5GV39_9AGAR</name>
<dbReference type="InterPro" id="IPR027417">
    <property type="entry name" value="P-loop_NTPase"/>
</dbReference>
<dbReference type="PANTHER" id="PTHR10039">
    <property type="entry name" value="AMELOGENIN"/>
    <property type="match status" value="1"/>
</dbReference>
<dbReference type="OrthoDB" id="3014077at2759"/>
<dbReference type="Gene3D" id="3.40.50.300">
    <property type="entry name" value="P-loop containing nucleotide triphosphate hydrolases"/>
    <property type="match status" value="1"/>
</dbReference>
<dbReference type="SUPFAM" id="SSF52540">
    <property type="entry name" value="P-loop containing nucleoside triphosphate hydrolases"/>
    <property type="match status" value="1"/>
</dbReference>
<evidence type="ECO:0000259" key="3">
    <source>
        <dbReference type="PROSITE" id="PS50837"/>
    </source>
</evidence>
<feature type="region of interest" description="Disordered" evidence="2">
    <location>
        <begin position="184"/>
        <end position="203"/>
    </location>
</feature>
<keyword evidence="1" id="KW-0677">Repeat</keyword>
<dbReference type="PANTHER" id="PTHR10039:SF14">
    <property type="entry name" value="NACHT DOMAIN-CONTAINING PROTEIN"/>
    <property type="match status" value="1"/>
</dbReference>
<comment type="caution">
    <text evidence="4">The sequence shown here is derived from an EMBL/GenBank/DDBJ whole genome shotgun (WGS) entry which is preliminary data.</text>
</comment>
<dbReference type="Proteomes" id="UP000559256">
    <property type="component" value="Unassembled WGS sequence"/>
</dbReference>
<dbReference type="InterPro" id="IPR056884">
    <property type="entry name" value="NPHP3-like_N"/>
</dbReference>
<feature type="compositionally biased region" description="Polar residues" evidence="2">
    <location>
        <begin position="186"/>
        <end position="195"/>
    </location>
</feature>
<keyword evidence="5" id="KW-1185">Reference proteome</keyword>
<gene>
    <name evidence="4" type="ORF">D9758_003470</name>
</gene>
<evidence type="ECO:0000313" key="5">
    <source>
        <dbReference type="Proteomes" id="UP000559256"/>
    </source>
</evidence>
<dbReference type="AlphaFoldDB" id="A0A8H5GV39"/>
<feature type="domain" description="NACHT" evidence="3">
    <location>
        <begin position="420"/>
        <end position="572"/>
    </location>
</feature>
<protein>
    <recommendedName>
        <fullName evidence="3">NACHT domain-containing protein</fullName>
    </recommendedName>
</protein>
<reference evidence="4 5" key="1">
    <citation type="journal article" date="2020" name="ISME J.">
        <title>Uncovering the hidden diversity of litter-decomposition mechanisms in mushroom-forming fungi.</title>
        <authorList>
            <person name="Floudas D."/>
            <person name="Bentzer J."/>
            <person name="Ahren D."/>
            <person name="Johansson T."/>
            <person name="Persson P."/>
            <person name="Tunlid A."/>
        </authorList>
    </citation>
    <scope>NUCLEOTIDE SEQUENCE [LARGE SCALE GENOMIC DNA]</scope>
    <source>
        <strain evidence="4 5">CBS 291.85</strain>
    </source>
</reference>
<accession>A0A8H5GV39</accession>
<evidence type="ECO:0000313" key="4">
    <source>
        <dbReference type="EMBL" id="KAF5371606.1"/>
    </source>
</evidence>
<organism evidence="4 5">
    <name type="scientific">Tetrapyrgos nigripes</name>
    <dbReference type="NCBI Taxonomy" id="182062"/>
    <lineage>
        <taxon>Eukaryota</taxon>
        <taxon>Fungi</taxon>
        <taxon>Dikarya</taxon>
        <taxon>Basidiomycota</taxon>
        <taxon>Agaricomycotina</taxon>
        <taxon>Agaricomycetes</taxon>
        <taxon>Agaricomycetidae</taxon>
        <taxon>Agaricales</taxon>
        <taxon>Marasmiineae</taxon>
        <taxon>Marasmiaceae</taxon>
        <taxon>Tetrapyrgos</taxon>
    </lineage>
</organism>
<dbReference type="EMBL" id="JAACJM010000007">
    <property type="protein sequence ID" value="KAF5371606.1"/>
    <property type="molecule type" value="Genomic_DNA"/>
</dbReference>
<dbReference type="Pfam" id="PF24883">
    <property type="entry name" value="NPHP3_N"/>
    <property type="match status" value="1"/>
</dbReference>